<keyword evidence="3" id="KW-1003">Cell membrane</keyword>
<dbReference type="PANTHER" id="PTHR30576:SF4">
    <property type="entry name" value="UNDECAPRENYL-PHOSPHATE GALACTOSE PHOSPHOTRANSFERASE"/>
    <property type="match status" value="1"/>
</dbReference>
<feature type="domain" description="Bacterial sugar transferase" evidence="9">
    <location>
        <begin position="31"/>
        <end position="223"/>
    </location>
</feature>
<proteinExistence type="inferred from homology"/>
<evidence type="ECO:0000256" key="3">
    <source>
        <dbReference type="ARBA" id="ARBA00022475"/>
    </source>
</evidence>
<evidence type="ECO:0000256" key="5">
    <source>
        <dbReference type="ARBA" id="ARBA00022692"/>
    </source>
</evidence>
<dbReference type="RefSeq" id="WP_160553962.1">
    <property type="nucleotide sequence ID" value="NZ_CP047650.1"/>
</dbReference>
<dbReference type="GO" id="GO:0005886">
    <property type="term" value="C:plasma membrane"/>
    <property type="evidence" value="ECO:0007669"/>
    <property type="project" value="UniProtKB-SubCell"/>
</dbReference>
<keyword evidence="6 8" id="KW-1133">Transmembrane helix</keyword>
<evidence type="ECO:0000256" key="8">
    <source>
        <dbReference type="SAM" id="Phobius"/>
    </source>
</evidence>
<keyword evidence="4 10" id="KW-0808">Transferase</keyword>
<dbReference type="InterPro" id="IPR003362">
    <property type="entry name" value="Bact_transf"/>
</dbReference>
<comment type="similarity">
    <text evidence="2">Belongs to the bacterial sugar transferase family.</text>
</comment>
<dbReference type="KEGG" id="xyk:GT347_20525"/>
<dbReference type="AlphaFoldDB" id="A0A857JAI4"/>
<reference evidence="10 11" key="1">
    <citation type="submission" date="2020-01" db="EMBL/GenBank/DDBJ databases">
        <title>Genome sequencing of strain KACC 21265.</title>
        <authorList>
            <person name="Heo J."/>
            <person name="Kim S.-J."/>
            <person name="Kim J.-S."/>
            <person name="Hong S.-B."/>
            <person name="Kwon S.-W."/>
        </authorList>
    </citation>
    <scope>NUCLEOTIDE SEQUENCE [LARGE SCALE GENOMIC DNA]</scope>
    <source>
        <strain evidence="10 11">KACC 21265</strain>
    </source>
</reference>
<evidence type="ECO:0000256" key="1">
    <source>
        <dbReference type="ARBA" id="ARBA00004236"/>
    </source>
</evidence>
<accession>A0A857JAI4</accession>
<dbReference type="EMBL" id="CP047650">
    <property type="protein sequence ID" value="QHJ00152.1"/>
    <property type="molecule type" value="Genomic_DNA"/>
</dbReference>
<keyword evidence="7 8" id="KW-0472">Membrane</keyword>
<name>A0A857JAI4_9BURK</name>
<dbReference type="Proteomes" id="UP000464787">
    <property type="component" value="Chromosome"/>
</dbReference>
<comment type="subcellular location">
    <subcellularLocation>
        <location evidence="1">Cell membrane</location>
    </subcellularLocation>
</comment>
<gene>
    <name evidence="10" type="ORF">GT347_20525</name>
</gene>
<evidence type="ECO:0000256" key="6">
    <source>
        <dbReference type="ARBA" id="ARBA00022989"/>
    </source>
</evidence>
<evidence type="ECO:0000313" key="10">
    <source>
        <dbReference type="EMBL" id="QHJ00152.1"/>
    </source>
</evidence>
<dbReference type="PANTHER" id="PTHR30576">
    <property type="entry name" value="COLANIC BIOSYNTHESIS UDP-GLUCOSE LIPID CARRIER TRANSFERASE"/>
    <property type="match status" value="1"/>
</dbReference>
<evidence type="ECO:0000256" key="4">
    <source>
        <dbReference type="ARBA" id="ARBA00022679"/>
    </source>
</evidence>
<keyword evidence="11" id="KW-1185">Reference proteome</keyword>
<organism evidence="10 11">
    <name type="scientific">Xylophilus rhododendri</name>
    <dbReference type="NCBI Taxonomy" id="2697032"/>
    <lineage>
        <taxon>Bacteria</taxon>
        <taxon>Pseudomonadati</taxon>
        <taxon>Pseudomonadota</taxon>
        <taxon>Betaproteobacteria</taxon>
        <taxon>Burkholderiales</taxon>
        <taxon>Xylophilus</taxon>
    </lineage>
</organism>
<evidence type="ECO:0000259" key="9">
    <source>
        <dbReference type="Pfam" id="PF02397"/>
    </source>
</evidence>
<evidence type="ECO:0000256" key="7">
    <source>
        <dbReference type="ARBA" id="ARBA00023136"/>
    </source>
</evidence>
<dbReference type="GO" id="GO:0016780">
    <property type="term" value="F:phosphotransferase activity, for other substituted phosphate groups"/>
    <property type="evidence" value="ECO:0007669"/>
    <property type="project" value="TreeGrafter"/>
</dbReference>
<sequence>MRRSEEETQHQMIAAKDAWGEQEGWGKRAAKRGVDIVGALLFFTLFSGIFILIWWTVLATTGGPATYKHRRVGRDGREFDCLKFRSMVTNSAEVLRDLLENDPQAREEWTTTFKLRRDPRITRFGAFIRKTSLDELPQFWNVLRGDMSIVGPRPVVQLELDTYYGPYAQAYCKMRPGITGPWQVNGRSNTTYAERVAMDASYVRNWTLLGDLSLIARTVGAVFSGRGSY</sequence>
<protein>
    <submittedName>
        <fullName evidence="10">Sugar transferase</fullName>
    </submittedName>
</protein>
<evidence type="ECO:0000256" key="2">
    <source>
        <dbReference type="ARBA" id="ARBA00006464"/>
    </source>
</evidence>
<keyword evidence="5 8" id="KW-0812">Transmembrane</keyword>
<evidence type="ECO:0000313" key="11">
    <source>
        <dbReference type="Proteomes" id="UP000464787"/>
    </source>
</evidence>
<dbReference type="Pfam" id="PF02397">
    <property type="entry name" value="Bac_transf"/>
    <property type="match status" value="1"/>
</dbReference>
<feature type="transmembrane region" description="Helical" evidence="8">
    <location>
        <begin position="36"/>
        <end position="57"/>
    </location>
</feature>